<name>A0A431WJM3_9BACI</name>
<feature type="transmembrane region" description="Helical" evidence="1">
    <location>
        <begin position="15"/>
        <end position="34"/>
    </location>
</feature>
<dbReference type="Proteomes" id="UP000271374">
    <property type="component" value="Unassembled WGS sequence"/>
</dbReference>
<sequence>MNPKPGSSSGNGNPAILIMWILVPLFCYIVYLWFRIFRSYAIKKMIMGVGSVLIFVHLIVGFFYQRSAFLKYRDIIAEAYKANFGFVDWEYINQITTFSSIHVNNQYFNPNTYLMFLTASILVALFIAYISQKKWRKQNDNYT</sequence>
<keyword evidence="1" id="KW-0472">Membrane</keyword>
<keyword evidence="1" id="KW-0812">Transmembrane</keyword>
<protein>
    <submittedName>
        <fullName evidence="2">Uncharacterized protein</fullName>
    </submittedName>
</protein>
<evidence type="ECO:0000313" key="3">
    <source>
        <dbReference type="Proteomes" id="UP000271374"/>
    </source>
</evidence>
<evidence type="ECO:0000256" key="1">
    <source>
        <dbReference type="SAM" id="Phobius"/>
    </source>
</evidence>
<feature type="transmembrane region" description="Helical" evidence="1">
    <location>
        <begin position="46"/>
        <end position="64"/>
    </location>
</feature>
<dbReference type="RefSeq" id="WP_126406537.1">
    <property type="nucleotide sequence ID" value="NZ_RXNT01000002.1"/>
</dbReference>
<keyword evidence="1" id="KW-1133">Transmembrane helix</keyword>
<feature type="transmembrane region" description="Helical" evidence="1">
    <location>
        <begin position="113"/>
        <end position="130"/>
    </location>
</feature>
<proteinExistence type="predicted"/>
<reference evidence="2 3" key="1">
    <citation type="submission" date="2018-12" db="EMBL/GenBank/DDBJ databases">
        <title>Bacillus yapensis draft genome sequence.</title>
        <authorList>
            <person name="Yu L."/>
            <person name="Xu X."/>
            <person name="Tang X."/>
        </authorList>
    </citation>
    <scope>NUCLEOTIDE SEQUENCE [LARGE SCALE GENOMIC DNA]</scope>
    <source>
        <strain evidence="2 3">XXST-01</strain>
    </source>
</reference>
<organism evidence="2 3">
    <name type="scientific">Bacillus yapensis</name>
    <dbReference type="NCBI Taxonomy" id="2492960"/>
    <lineage>
        <taxon>Bacteria</taxon>
        <taxon>Bacillati</taxon>
        <taxon>Bacillota</taxon>
        <taxon>Bacilli</taxon>
        <taxon>Bacillales</taxon>
        <taxon>Bacillaceae</taxon>
        <taxon>Bacillus</taxon>
    </lineage>
</organism>
<gene>
    <name evidence="2" type="ORF">EKG37_03965</name>
</gene>
<dbReference type="OrthoDB" id="2357278at2"/>
<dbReference type="AlphaFoldDB" id="A0A431WJM3"/>
<dbReference type="EMBL" id="RXNT01000002">
    <property type="protein sequence ID" value="RTR35797.1"/>
    <property type="molecule type" value="Genomic_DNA"/>
</dbReference>
<accession>A0A431WJM3</accession>
<comment type="caution">
    <text evidence="2">The sequence shown here is derived from an EMBL/GenBank/DDBJ whole genome shotgun (WGS) entry which is preliminary data.</text>
</comment>
<keyword evidence="3" id="KW-1185">Reference proteome</keyword>
<evidence type="ECO:0000313" key="2">
    <source>
        <dbReference type="EMBL" id="RTR35797.1"/>
    </source>
</evidence>